<proteinExistence type="predicted"/>
<evidence type="ECO:0000313" key="2">
    <source>
        <dbReference type="Proteomes" id="UP000199800"/>
    </source>
</evidence>
<accession>A0A1H9YI30</accession>
<dbReference type="AlphaFoldDB" id="A0A1H9YI30"/>
<evidence type="ECO:0000313" key="1">
    <source>
        <dbReference type="EMBL" id="SES68238.1"/>
    </source>
</evidence>
<organism evidence="1 2">
    <name type="scientific">[Clostridium] polysaccharolyticum</name>
    <dbReference type="NCBI Taxonomy" id="29364"/>
    <lineage>
        <taxon>Bacteria</taxon>
        <taxon>Bacillati</taxon>
        <taxon>Bacillota</taxon>
        <taxon>Clostridia</taxon>
        <taxon>Lachnospirales</taxon>
        <taxon>Lachnospiraceae</taxon>
    </lineage>
</organism>
<reference evidence="1 2" key="1">
    <citation type="submission" date="2016-10" db="EMBL/GenBank/DDBJ databases">
        <authorList>
            <person name="de Groot N.N."/>
        </authorList>
    </citation>
    <scope>NUCLEOTIDE SEQUENCE [LARGE SCALE GENOMIC DNA]</scope>
    <source>
        <strain evidence="1 2">DSM 1801</strain>
    </source>
</reference>
<gene>
    <name evidence="1" type="ORF">SAMN04487772_10211</name>
</gene>
<dbReference type="RefSeq" id="WP_092475277.1">
    <property type="nucleotide sequence ID" value="NZ_FOHN01000002.1"/>
</dbReference>
<dbReference type="Proteomes" id="UP000199800">
    <property type="component" value="Unassembled WGS sequence"/>
</dbReference>
<protein>
    <submittedName>
        <fullName evidence="1">Uncharacterized protein</fullName>
    </submittedName>
</protein>
<sequence length="120" mass="14385">MKLKELESERNELEKIFDGNEKLKERTKEFIMTWIDKKLQEEAVEFGFKMGVEELFLKLTGKKFSDAENWFALDCFLNDILEGDELEFEKKGGKEIYKNLKSNESLIYDSLENKWTWEVR</sequence>
<keyword evidence="2" id="KW-1185">Reference proteome</keyword>
<dbReference type="STRING" id="29364.SAMN04487772_10211"/>
<dbReference type="EMBL" id="FOHN01000002">
    <property type="protein sequence ID" value="SES68238.1"/>
    <property type="molecule type" value="Genomic_DNA"/>
</dbReference>
<name>A0A1H9YI30_9FIRM</name>